<proteinExistence type="predicted"/>
<dbReference type="EMBL" id="CALNXK010000306">
    <property type="protein sequence ID" value="CAH3181782.1"/>
    <property type="molecule type" value="Genomic_DNA"/>
</dbReference>
<evidence type="ECO:0008006" key="4">
    <source>
        <dbReference type="Google" id="ProtNLM"/>
    </source>
</evidence>
<evidence type="ECO:0000256" key="1">
    <source>
        <dbReference type="SAM" id="MobiDB-lite"/>
    </source>
</evidence>
<evidence type="ECO:0000313" key="2">
    <source>
        <dbReference type="EMBL" id="CAH3181782.1"/>
    </source>
</evidence>
<protein>
    <recommendedName>
        <fullName evidence="4">MADF domain-containing protein</fullName>
    </recommendedName>
</protein>
<dbReference type="Proteomes" id="UP001159405">
    <property type="component" value="Unassembled WGS sequence"/>
</dbReference>
<reference evidence="2 3" key="1">
    <citation type="submission" date="2022-05" db="EMBL/GenBank/DDBJ databases">
        <authorList>
            <consortium name="Genoscope - CEA"/>
            <person name="William W."/>
        </authorList>
    </citation>
    <scope>NUCLEOTIDE SEQUENCE [LARGE SCALE GENOMIC DNA]</scope>
</reference>
<evidence type="ECO:0000313" key="3">
    <source>
        <dbReference type="Proteomes" id="UP001159405"/>
    </source>
</evidence>
<dbReference type="PANTHER" id="PTHR33309:SF1">
    <property type="entry name" value="MYB_SANT-LIKE DNA-BINDING DOMAIN-CONTAINING PROTEIN"/>
    <property type="match status" value="1"/>
</dbReference>
<name>A0ABN8RR20_9CNID</name>
<organism evidence="2 3">
    <name type="scientific">Porites lobata</name>
    <dbReference type="NCBI Taxonomy" id="104759"/>
    <lineage>
        <taxon>Eukaryota</taxon>
        <taxon>Metazoa</taxon>
        <taxon>Cnidaria</taxon>
        <taxon>Anthozoa</taxon>
        <taxon>Hexacorallia</taxon>
        <taxon>Scleractinia</taxon>
        <taxon>Fungiina</taxon>
        <taxon>Poritidae</taxon>
        <taxon>Porites</taxon>
    </lineage>
</organism>
<feature type="compositionally biased region" description="Basic and acidic residues" evidence="1">
    <location>
        <begin position="185"/>
        <end position="196"/>
    </location>
</feature>
<feature type="compositionally biased region" description="Basic and acidic residues" evidence="1">
    <location>
        <begin position="119"/>
        <end position="172"/>
    </location>
</feature>
<gene>
    <name evidence="2" type="ORF">PLOB_00025875</name>
</gene>
<sequence length="254" mass="30079">MELQLKVINLPCFCLQKRDSPMEWTESHDVALCKEVLVQNPFLARKKTVQRAAIWQKIADELVSLSRPKFKVTLTKRSVQDRLLLIITKHKRRMATERRESGTSPEISEMDKLLEDVVEKEKSYEQRRESEGDADRKKQELDKAKGEEARSKAMEKLSETKRRKNDGSEVEPKRRRSGSETVQYLREKSEREASIKEREFELQQRKQEEERKHHEGLLLLMQQQQQQQQQQLQMMLSQQNQIMITLLEKFASKS</sequence>
<feature type="region of interest" description="Disordered" evidence="1">
    <location>
        <begin position="119"/>
        <end position="196"/>
    </location>
</feature>
<dbReference type="PANTHER" id="PTHR33309">
    <property type="entry name" value="KERATIN, ULTRA HIGH-SULFUR MATRIX PROTEIN-LIKE"/>
    <property type="match status" value="1"/>
</dbReference>
<comment type="caution">
    <text evidence="2">The sequence shown here is derived from an EMBL/GenBank/DDBJ whole genome shotgun (WGS) entry which is preliminary data.</text>
</comment>
<accession>A0ABN8RR20</accession>
<keyword evidence="3" id="KW-1185">Reference proteome</keyword>